<dbReference type="STRING" id="135651.G0PN75"/>
<keyword evidence="4" id="KW-1185">Reference proteome</keyword>
<dbReference type="Gene3D" id="3.30.870.10">
    <property type="entry name" value="Endonuclease Chain A"/>
    <property type="match status" value="2"/>
</dbReference>
<dbReference type="OMA" id="RVYHNKY"/>
<dbReference type="CDD" id="cd09106">
    <property type="entry name" value="PLDc_vPLD3_4_5_like_1"/>
    <property type="match status" value="1"/>
</dbReference>
<comment type="similarity">
    <text evidence="1">Belongs to the phospholipase D family.</text>
</comment>
<dbReference type="eggNOG" id="KOG3603">
    <property type="taxonomic scope" value="Eukaryota"/>
</dbReference>
<evidence type="ECO:0000313" key="3">
    <source>
        <dbReference type="EMBL" id="EGT40128.1"/>
    </source>
</evidence>
<accession>G0PN75</accession>
<protein>
    <recommendedName>
        <fullName evidence="2">PLD phosphodiesterase domain-containing protein</fullName>
    </recommendedName>
</protein>
<dbReference type="HOGENOM" id="CLU_027021_0_0_1"/>
<dbReference type="PROSITE" id="PS50035">
    <property type="entry name" value="PLD"/>
    <property type="match status" value="2"/>
</dbReference>
<dbReference type="FunCoup" id="G0PN75">
    <property type="interactions" value="83"/>
</dbReference>
<proteinExistence type="inferred from homology"/>
<reference evidence="4" key="1">
    <citation type="submission" date="2011-07" db="EMBL/GenBank/DDBJ databases">
        <authorList>
            <consortium name="Caenorhabditis brenneri Sequencing and Analysis Consortium"/>
            <person name="Wilson R.K."/>
        </authorList>
    </citation>
    <scope>NUCLEOTIDE SEQUENCE [LARGE SCALE GENOMIC DNA]</scope>
    <source>
        <strain evidence="4">PB2801</strain>
    </source>
</reference>
<dbReference type="InParanoid" id="G0PN75"/>
<dbReference type="Pfam" id="PF13918">
    <property type="entry name" value="PLDc_3"/>
    <property type="match status" value="1"/>
</dbReference>
<evidence type="ECO:0000313" key="4">
    <source>
        <dbReference type="Proteomes" id="UP000008068"/>
    </source>
</evidence>
<evidence type="ECO:0000259" key="2">
    <source>
        <dbReference type="PROSITE" id="PS50035"/>
    </source>
</evidence>
<dbReference type="GO" id="GO:0003824">
    <property type="term" value="F:catalytic activity"/>
    <property type="evidence" value="ECO:0007669"/>
    <property type="project" value="InterPro"/>
</dbReference>
<dbReference type="PANTHER" id="PTHR10185:SF12">
    <property type="entry name" value="PLD PHOSPHODIESTERASE DOMAIN-CONTAINING PROTEIN"/>
    <property type="match status" value="1"/>
</dbReference>
<dbReference type="PANTHER" id="PTHR10185">
    <property type="entry name" value="PHOSPHOLIPASE D - RELATED"/>
    <property type="match status" value="1"/>
</dbReference>
<feature type="domain" description="PLD phosphodiesterase" evidence="2">
    <location>
        <begin position="87"/>
        <end position="114"/>
    </location>
</feature>
<name>G0PN75_CAEBE</name>
<dbReference type="CDD" id="cd09107">
    <property type="entry name" value="PLDc_vPLD3_4_5_like_2"/>
    <property type="match status" value="1"/>
</dbReference>
<evidence type="ECO:0000256" key="1">
    <source>
        <dbReference type="ARBA" id="ARBA00008664"/>
    </source>
</evidence>
<dbReference type="EMBL" id="GL381731">
    <property type="protein sequence ID" value="EGT40128.1"/>
    <property type="molecule type" value="Genomic_DNA"/>
</dbReference>
<gene>
    <name evidence="3" type="ORF">CAEBREN_04605</name>
</gene>
<dbReference type="InterPro" id="IPR032803">
    <property type="entry name" value="PLDc_3"/>
</dbReference>
<feature type="domain" description="PLD phosphodiesterase" evidence="2">
    <location>
        <begin position="314"/>
        <end position="340"/>
    </location>
</feature>
<dbReference type="OrthoDB" id="1923775at2759"/>
<dbReference type="SMART" id="SM00155">
    <property type="entry name" value="PLDc"/>
    <property type="match status" value="2"/>
</dbReference>
<dbReference type="SUPFAM" id="SSF56024">
    <property type="entry name" value="Phospholipase D/nuclease"/>
    <property type="match status" value="2"/>
</dbReference>
<dbReference type="InterPro" id="IPR001736">
    <property type="entry name" value="PLipase_D/transphosphatidylase"/>
</dbReference>
<dbReference type="Proteomes" id="UP000008068">
    <property type="component" value="Unassembled WGS sequence"/>
</dbReference>
<sequence>MVVEINDYYWSLLVKDTGDGYTTDPTNSSSNGELIYNTLLSAAVDRNISVRIAQTYEDGGYWETDNLVAKSNGKVRVRSLDFTKWYPGGILHTKSWSIDGKHFYVGSANFDWRSLTNVKELGIAAFNCPCMANDLKNILEIYWSMGAPGAIIPNQWGNDVATPANHQNPMSVFQPTGSQAMYLSVSPPGFQSCGREDDLTAMIKGIDEAQEYLYMAVMDYSPHTLYLKNANTWRPELDNAIRRAAFERAVHVKFMVSLWPHTYAETYGILYSLQDISDHMPCHKYDSNDKCVKKGSIEIRFVQVPDMGYGKIPYARVYHNKYFVTESTAYIGTSNWSSDYWAYTAGIGLIIRSDDSTSKSQLVQQVTSIFQRDWNSAYTIPLQNFTISGNRTSTSKF</sequence>
<dbReference type="AlphaFoldDB" id="G0PN75"/>
<dbReference type="InterPro" id="IPR050874">
    <property type="entry name" value="Diverse_PLD-related"/>
</dbReference>
<organism evidence="4">
    <name type="scientific">Caenorhabditis brenneri</name>
    <name type="common">Nematode worm</name>
    <dbReference type="NCBI Taxonomy" id="135651"/>
    <lineage>
        <taxon>Eukaryota</taxon>
        <taxon>Metazoa</taxon>
        <taxon>Ecdysozoa</taxon>
        <taxon>Nematoda</taxon>
        <taxon>Chromadorea</taxon>
        <taxon>Rhabditida</taxon>
        <taxon>Rhabditina</taxon>
        <taxon>Rhabditomorpha</taxon>
        <taxon>Rhabditoidea</taxon>
        <taxon>Rhabditidae</taxon>
        <taxon>Peloderinae</taxon>
        <taxon>Caenorhabditis</taxon>
    </lineage>
</organism>